<feature type="transmembrane region" description="Helical" evidence="1">
    <location>
        <begin position="150"/>
        <end position="170"/>
    </location>
</feature>
<sequence length="217" mass="24791">MMKKLLYKEMKLSANPLSYCFIVFSVMTMIPRYPILVGSFFICLGIFHTCQQIREYDDITYTVMLPVKKQDVVTAKYLFVLFIELMSFILCALLTIIRMKFLGNAAPYVTNQLMNANAAYLGYMMIVFASFNSIFLAGFFKTAYKIGKPFILFCLVNFIVITVGEVLHHIPGLESLNEPSDLNVLQVVILAIGIIMFALCTLLSYRRAMKNFEEIDL</sequence>
<comment type="caution">
    <text evidence="2">The sequence shown here is derived from an EMBL/GenBank/DDBJ whole genome shotgun (WGS) entry which is preliminary data.</text>
</comment>
<dbReference type="EMBL" id="JALU01000013">
    <property type="protein sequence ID" value="EUC52989.1"/>
    <property type="molecule type" value="Genomic_DNA"/>
</dbReference>
<proteinExistence type="predicted"/>
<evidence type="ECO:0000256" key="1">
    <source>
        <dbReference type="SAM" id="Phobius"/>
    </source>
</evidence>
<dbReference type="PATRIC" id="fig|1401079.3.peg.601"/>
<reference evidence="2 3" key="1">
    <citation type="submission" date="2014-01" db="EMBL/GenBank/DDBJ databases">
        <authorList>
            <person name="Durkin A.S."/>
            <person name="McCorrison J."/>
            <person name="Torralba M."/>
            <person name="Gillis M."/>
            <person name="Haft D.H."/>
            <person name="Methe B."/>
            <person name="Sutton G."/>
            <person name="Nelson K.E."/>
        </authorList>
    </citation>
    <scope>NUCLEOTIDE SEQUENCE [LARGE SCALE GENOMIC DNA]</scope>
    <source>
        <strain evidence="2 3">ATCC 33093</strain>
    </source>
</reference>
<keyword evidence="1" id="KW-0812">Transmembrane</keyword>
<dbReference type="Proteomes" id="UP000022645">
    <property type="component" value="Unassembled WGS sequence"/>
</dbReference>
<dbReference type="InterPro" id="IPR025699">
    <property type="entry name" value="ABC2_memb-like"/>
</dbReference>
<feature type="transmembrane region" description="Helical" evidence="1">
    <location>
        <begin position="117"/>
        <end position="138"/>
    </location>
</feature>
<dbReference type="RefSeq" id="WP_242835192.1">
    <property type="nucleotide sequence ID" value="NZ_JALU01000013.1"/>
</dbReference>
<keyword evidence="1" id="KW-1133">Transmembrane helix</keyword>
<evidence type="ECO:0000313" key="2">
    <source>
        <dbReference type="EMBL" id="EUC52989.1"/>
    </source>
</evidence>
<keyword evidence="1" id="KW-0472">Membrane</keyword>
<dbReference type="AlphaFoldDB" id="X8IUX6"/>
<organism evidence="2 3">
    <name type="scientific">Mogibacterium timidum ATCC 33093</name>
    <dbReference type="NCBI Taxonomy" id="1401079"/>
    <lineage>
        <taxon>Bacteria</taxon>
        <taxon>Bacillati</taxon>
        <taxon>Bacillota</taxon>
        <taxon>Clostridia</taxon>
        <taxon>Peptostreptococcales</taxon>
        <taxon>Anaerovoracaceae</taxon>
        <taxon>Mogibacterium</taxon>
    </lineage>
</organism>
<dbReference type="Pfam" id="PF13346">
    <property type="entry name" value="ABC2_membrane_5"/>
    <property type="match status" value="1"/>
</dbReference>
<protein>
    <submittedName>
        <fullName evidence="2">ABC-2 family transporter protein</fullName>
    </submittedName>
</protein>
<evidence type="ECO:0000313" key="3">
    <source>
        <dbReference type="Proteomes" id="UP000022645"/>
    </source>
</evidence>
<feature type="transmembrane region" description="Helical" evidence="1">
    <location>
        <begin position="182"/>
        <end position="205"/>
    </location>
</feature>
<name>X8IUX6_9FIRM</name>
<accession>X8IUX6</accession>
<gene>
    <name evidence="2" type="ORF">HMPREF0581_0506</name>
</gene>
<feature type="transmembrane region" description="Helical" evidence="1">
    <location>
        <begin position="77"/>
        <end position="97"/>
    </location>
</feature>